<keyword evidence="2" id="KW-0472">Membrane</keyword>
<feature type="region of interest" description="Disordered" evidence="1">
    <location>
        <begin position="1"/>
        <end position="20"/>
    </location>
</feature>
<comment type="caution">
    <text evidence="3">The sequence shown here is derived from an EMBL/GenBank/DDBJ whole genome shotgun (WGS) entry which is preliminary data.</text>
</comment>
<evidence type="ECO:0000256" key="2">
    <source>
        <dbReference type="SAM" id="Phobius"/>
    </source>
</evidence>
<evidence type="ECO:0000313" key="3">
    <source>
        <dbReference type="EMBL" id="MCP2333928.1"/>
    </source>
</evidence>
<keyword evidence="2" id="KW-1133">Transmembrane helix</keyword>
<proteinExistence type="predicted"/>
<feature type="transmembrane region" description="Helical" evidence="2">
    <location>
        <begin position="66"/>
        <end position="89"/>
    </location>
</feature>
<keyword evidence="2" id="KW-0812">Transmembrane</keyword>
<evidence type="ECO:0000313" key="4">
    <source>
        <dbReference type="Proteomes" id="UP000791080"/>
    </source>
</evidence>
<accession>A0ABT1JP60</accession>
<protein>
    <recommendedName>
        <fullName evidence="5">Integral membrane protein</fullName>
    </recommendedName>
</protein>
<feature type="transmembrane region" description="Helical" evidence="2">
    <location>
        <begin position="101"/>
        <end position="124"/>
    </location>
</feature>
<name>A0ABT1JP60_ACTCY</name>
<dbReference type="RefSeq" id="WP_026418996.1">
    <property type="nucleotide sequence ID" value="NZ_AUBJ02000001.1"/>
</dbReference>
<evidence type="ECO:0008006" key="5">
    <source>
        <dbReference type="Google" id="ProtNLM"/>
    </source>
</evidence>
<reference evidence="3 4" key="2">
    <citation type="submission" date="2022-06" db="EMBL/GenBank/DDBJ databases">
        <title>Genomic Encyclopedia of Type Strains, Phase I: the one thousand microbial genomes (KMG-I) project.</title>
        <authorList>
            <person name="Kyrpides N."/>
        </authorList>
    </citation>
    <scope>NUCLEOTIDE SEQUENCE [LARGE SCALE GENOMIC DNA]</scope>
    <source>
        <strain evidence="3 4">DSM 43889</strain>
    </source>
</reference>
<feature type="transmembrane region" description="Helical" evidence="2">
    <location>
        <begin position="198"/>
        <end position="219"/>
    </location>
</feature>
<dbReference type="Proteomes" id="UP000791080">
    <property type="component" value="Unassembled WGS sequence"/>
</dbReference>
<feature type="transmembrane region" description="Helical" evidence="2">
    <location>
        <begin position="159"/>
        <end position="178"/>
    </location>
</feature>
<feature type="transmembrane region" description="Helical" evidence="2">
    <location>
        <begin position="136"/>
        <end position="154"/>
    </location>
</feature>
<keyword evidence="4" id="KW-1185">Reference proteome</keyword>
<gene>
    <name evidence="3" type="ORF">G443_004198</name>
</gene>
<dbReference type="EMBL" id="AUBJ02000001">
    <property type="protein sequence ID" value="MCP2333928.1"/>
    <property type="molecule type" value="Genomic_DNA"/>
</dbReference>
<evidence type="ECO:0000256" key="1">
    <source>
        <dbReference type="SAM" id="MobiDB-lite"/>
    </source>
</evidence>
<sequence>MNGTDASRAPDRLAEPNPGLPRARHPLLSFLMARNTAWIVGTVLLGALASATIGAMTFAVGGSVPVPLPFAVVMPTLLACAVATWATSGVPATDRGAVRRLAWWTLAHRLGCSGFAALALWLSTPEVVADFGGGDAAAVLLALTGLAWVLQLVLPAPLAVLPVMLVAVPGFVGLYTPATGGDTALVNGLLGWLVGQDPWGHAWLTSLVLFGAGLAASFARRGVPRPARW</sequence>
<reference evidence="3 4" key="1">
    <citation type="submission" date="2013-07" db="EMBL/GenBank/DDBJ databases">
        <authorList>
            <consortium name="DOE Joint Genome Institute"/>
            <person name="Reeve W."/>
            <person name="Huntemann M."/>
            <person name="Han J."/>
            <person name="Chen A."/>
            <person name="Kyrpides N."/>
            <person name="Mavromatis K."/>
            <person name="Markowitz V."/>
            <person name="Palaniappan K."/>
            <person name="Ivanova N."/>
            <person name="Schaumberg A."/>
            <person name="Pati A."/>
            <person name="Liolios K."/>
            <person name="Nordberg H.P."/>
            <person name="Cantor M.N."/>
            <person name="Hua S.X."/>
            <person name="Woyke T."/>
        </authorList>
    </citation>
    <scope>NUCLEOTIDE SEQUENCE [LARGE SCALE GENOMIC DNA]</scope>
    <source>
        <strain evidence="3 4">DSM 43889</strain>
    </source>
</reference>
<organism evidence="3 4">
    <name type="scientific">Actinoalloteichus caeruleus DSM 43889</name>
    <dbReference type="NCBI Taxonomy" id="1120930"/>
    <lineage>
        <taxon>Bacteria</taxon>
        <taxon>Bacillati</taxon>
        <taxon>Actinomycetota</taxon>
        <taxon>Actinomycetes</taxon>
        <taxon>Pseudonocardiales</taxon>
        <taxon>Pseudonocardiaceae</taxon>
        <taxon>Actinoalloteichus</taxon>
        <taxon>Actinoalloteichus cyanogriseus</taxon>
    </lineage>
</organism>
<feature type="transmembrane region" description="Helical" evidence="2">
    <location>
        <begin position="37"/>
        <end position="60"/>
    </location>
</feature>